<evidence type="ECO:0000313" key="3">
    <source>
        <dbReference type="Proteomes" id="UP001501612"/>
    </source>
</evidence>
<evidence type="ECO:0000259" key="1">
    <source>
        <dbReference type="Pfam" id="PF00248"/>
    </source>
</evidence>
<sequence length="305" mass="32051">MSAVIGLGTAALGRPEYITLHREVAADLGVDRYDRDRLEAHAHAVLDAAWDAGVRHLDTARSYGSGEAFVGSWLAAHPGRRAELRVGSKWGYTYVADFTPGAEEHEVKDHGVDTFERQWAETQQTLGQPDLYLVHSLTTDSPALADGVLLDRLRDLAAIGVRVGLSTSGADQSVALRRALALSDSPFSTVQATWNVLETSVGGLLAEAHDAGWLVVVKEAMANGRLAGPDSPLAGAAAEAGVGPDALALAAVRRQPFVDVVLSGASSVAQLHANLAASSYDGPVPDVVAEDPGSYWATRSALAWS</sequence>
<dbReference type="RefSeq" id="WP_344004716.1">
    <property type="nucleotide sequence ID" value="NZ_BAAAMY010000002.1"/>
</dbReference>
<comment type="caution">
    <text evidence="2">The sequence shown here is derived from an EMBL/GenBank/DDBJ whole genome shotgun (WGS) entry which is preliminary data.</text>
</comment>
<dbReference type="PANTHER" id="PTHR43312:SF1">
    <property type="entry name" value="NADP-DEPENDENT OXIDOREDUCTASE DOMAIN-CONTAINING PROTEIN"/>
    <property type="match status" value="1"/>
</dbReference>
<dbReference type="Pfam" id="PF00248">
    <property type="entry name" value="Aldo_ket_red"/>
    <property type="match status" value="1"/>
</dbReference>
<gene>
    <name evidence="2" type="ORF">GCM10009737_10570</name>
</gene>
<keyword evidence="3" id="KW-1185">Reference proteome</keyword>
<dbReference type="Proteomes" id="UP001501612">
    <property type="component" value="Unassembled WGS sequence"/>
</dbReference>
<dbReference type="InterPro" id="IPR023210">
    <property type="entry name" value="NADP_OxRdtase_dom"/>
</dbReference>
<dbReference type="EMBL" id="BAAAMY010000002">
    <property type="protein sequence ID" value="GAA1911010.1"/>
    <property type="molecule type" value="Genomic_DNA"/>
</dbReference>
<reference evidence="3" key="1">
    <citation type="journal article" date="2019" name="Int. J. Syst. Evol. Microbiol.">
        <title>The Global Catalogue of Microorganisms (GCM) 10K type strain sequencing project: providing services to taxonomists for standard genome sequencing and annotation.</title>
        <authorList>
            <consortium name="The Broad Institute Genomics Platform"/>
            <consortium name="The Broad Institute Genome Sequencing Center for Infectious Disease"/>
            <person name="Wu L."/>
            <person name="Ma J."/>
        </authorList>
    </citation>
    <scope>NUCLEOTIDE SEQUENCE [LARGE SCALE GENOMIC DNA]</scope>
    <source>
        <strain evidence="3">JCM 14046</strain>
    </source>
</reference>
<dbReference type="SUPFAM" id="SSF51430">
    <property type="entry name" value="NAD(P)-linked oxidoreductase"/>
    <property type="match status" value="1"/>
</dbReference>
<dbReference type="PANTHER" id="PTHR43312">
    <property type="entry name" value="D-THREO-ALDOSE 1-DEHYDROGENASE"/>
    <property type="match status" value="1"/>
</dbReference>
<dbReference type="InterPro" id="IPR036812">
    <property type="entry name" value="NAD(P)_OxRdtase_dom_sf"/>
</dbReference>
<protein>
    <submittedName>
        <fullName evidence="2">Aldo/keto reductase</fullName>
    </submittedName>
</protein>
<evidence type="ECO:0000313" key="2">
    <source>
        <dbReference type="EMBL" id="GAA1911010.1"/>
    </source>
</evidence>
<dbReference type="Gene3D" id="3.20.20.100">
    <property type="entry name" value="NADP-dependent oxidoreductase domain"/>
    <property type="match status" value="1"/>
</dbReference>
<organism evidence="2 3">
    <name type="scientific">Nocardioides lentus</name>
    <dbReference type="NCBI Taxonomy" id="338077"/>
    <lineage>
        <taxon>Bacteria</taxon>
        <taxon>Bacillati</taxon>
        <taxon>Actinomycetota</taxon>
        <taxon>Actinomycetes</taxon>
        <taxon>Propionibacteriales</taxon>
        <taxon>Nocardioidaceae</taxon>
        <taxon>Nocardioides</taxon>
    </lineage>
</organism>
<dbReference type="InterPro" id="IPR053135">
    <property type="entry name" value="AKR2_Oxidoreductase"/>
</dbReference>
<name>A0ABP5ADD1_9ACTN</name>
<feature type="domain" description="NADP-dependent oxidoreductase" evidence="1">
    <location>
        <begin position="39"/>
        <end position="278"/>
    </location>
</feature>
<proteinExistence type="predicted"/>
<accession>A0ABP5ADD1</accession>